<name>A0ABX1VEB0_9PLAN</name>
<evidence type="ECO:0000313" key="10">
    <source>
        <dbReference type="EMBL" id="NNJ25628.1"/>
    </source>
</evidence>
<dbReference type="PANTHER" id="PTHR43406:SF1">
    <property type="entry name" value="TRYPTOPHAN SYNTHASE ALPHA CHAIN, CHLOROPLASTIC"/>
    <property type="match status" value="1"/>
</dbReference>
<evidence type="ECO:0000256" key="5">
    <source>
        <dbReference type="ARBA" id="ARBA00023141"/>
    </source>
</evidence>
<evidence type="ECO:0000256" key="2">
    <source>
        <dbReference type="ARBA" id="ARBA00011270"/>
    </source>
</evidence>
<evidence type="ECO:0000256" key="8">
    <source>
        <dbReference type="HAMAP-Rule" id="MF_00131"/>
    </source>
</evidence>
<keyword evidence="4 8" id="KW-0822">Tryptophan biosynthesis</keyword>
<evidence type="ECO:0000256" key="9">
    <source>
        <dbReference type="RuleBase" id="RU003662"/>
    </source>
</evidence>
<dbReference type="Gene3D" id="3.20.20.70">
    <property type="entry name" value="Aldolase class I"/>
    <property type="match status" value="1"/>
</dbReference>
<keyword evidence="3 8" id="KW-0028">Amino-acid biosynthesis</keyword>
<dbReference type="HAMAP" id="MF_00131">
    <property type="entry name" value="Trp_synth_alpha"/>
    <property type="match status" value="1"/>
</dbReference>
<proteinExistence type="inferred from homology"/>
<sequence>MSAITAAFAAAKAENRLAFMPFVAAGDPDCATTAEVLHTLADAGADLIELGVPFSDPIADGPVIQASYTRALLDGGFKLADFWSMLEGLDANALPPLVGMVSVSIVQRVGLQAFCEKAKACGLAGLIVPDVPGDEATGLAAAAQAAGLDLIQLVSPLTPPERVSKILSACSGFVYCLSVAGTTGERESLPPELTAHLDRLRQQTDLPLAVGFGVSKPEHAAALRGHADGAIVGSALVRRLEAFADQPKEAVLNDVADFTKAMVDACKA</sequence>
<comment type="similarity">
    <text evidence="8 9">Belongs to the TrpA family.</text>
</comment>
<comment type="pathway">
    <text evidence="1 8">Amino-acid biosynthesis; L-tryptophan biosynthesis; L-tryptophan from chorismate: step 5/5.</text>
</comment>
<evidence type="ECO:0000313" key="11">
    <source>
        <dbReference type="Proteomes" id="UP000609651"/>
    </source>
</evidence>
<comment type="catalytic activity">
    <reaction evidence="7 8">
        <text>(1S,2R)-1-C-(indol-3-yl)glycerol 3-phosphate + L-serine = D-glyceraldehyde 3-phosphate + L-tryptophan + H2O</text>
        <dbReference type="Rhea" id="RHEA:10532"/>
        <dbReference type="ChEBI" id="CHEBI:15377"/>
        <dbReference type="ChEBI" id="CHEBI:33384"/>
        <dbReference type="ChEBI" id="CHEBI:57912"/>
        <dbReference type="ChEBI" id="CHEBI:58866"/>
        <dbReference type="ChEBI" id="CHEBI:59776"/>
        <dbReference type="EC" id="4.2.1.20"/>
    </reaction>
</comment>
<dbReference type="RefSeq" id="WP_171185832.1">
    <property type="nucleotide sequence ID" value="NZ_WTPX01000043.1"/>
</dbReference>
<dbReference type="InterPro" id="IPR011060">
    <property type="entry name" value="RibuloseP-bd_barrel"/>
</dbReference>
<dbReference type="PANTHER" id="PTHR43406">
    <property type="entry name" value="TRYPTOPHAN SYNTHASE, ALPHA CHAIN"/>
    <property type="match status" value="1"/>
</dbReference>
<dbReference type="EC" id="4.2.1.20" evidence="8"/>
<comment type="subunit">
    <text evidence="2 8">Tetramer of two alpha and two beta chains.</text>
</comment>
<evidence type="ECO:0000256" key="1">
    <source>
        <dbReference type="ARBA" id="ARBA00004733"/>
    </source>
</evidence>
<keyword evidence="11" id="KW-1185">Reference proteome</keyword>
<dbReference type="NCBIfam" id="TIGR00262">
    <property type="entry name" value="trpA"/>
    <property type="match status" value="1"/>
</dbReference>
<dbReference type="CDD" id="cd04724">
    <property type="entry name" value="Tryptophan_synthase_alpha"/>
    <property type="match status" value="1"/>
</dbReference>
<reference evidence="10 11" key="1">
    <citation type="journal article" date="2020" name="Syst. Appl. Microbiol.">
        <title>Alienimonas chondri sp. nov., a novel planctomycete isolated from the biofilm of the red alga Chondrus crispus.</title>
        <authorList>
            <person name="Vitorino I."/>
            <person name="Albuquerque L."/>
            <person name="Wiegand S."/>
            <person name="Kallscheuer N."/>
            <person name="da Costa M.S."/>
            <person name="Lobo-da-Cunha A."/>
            <person name="Jogler C."/>
            <person name="Lage O.M."/>
        </authorList>
    </citation>
    <scope>NUCLEOTIDE SEQUENCE [LARGE SCALE GENOMIC DNA]</scope>
    <source>
        <strain evidence="10 11">LzC2</strain>
    </source>
</reference>
<dbReference type="InterPro" id="IPR018204">
    <property type="entry name" value="Trp_synthase_alpha_AS"/>
</dbReference>
<organism evidence="10 11">
    <name type="scientific">Alienimonas chondri</name>
    <dbReference type="NCBI Taxonomy" id="2681879"/>
    <lineage>
        <taxon>Bacteria</taxon>
        <taxon>Pseudomonadati</taxon>
        <taxon>Planctomycetota</taxon>
        <taxon>Planctomycetia</taxon>
        <taxon>Planctomycetales</taxon>
        <taxon>Planctomycetaceae</taxon>
        <taxon>Alienimonas</taxon>
    </lineage>
</organism>
<protein>
    <recommendedName>
        <fullName evidence="8">Tryptophan synthase alpha chain</fullName>
        <ecNumber evidence="8">4.2.1.20</ecNumber>
    </recommendedName>
</protein>
<comment type="caution">
    <text evidence="10">The sequence shown here is derived from an EMBL/GenBank/DDBJ whole genome shotgun (WGS) entry which is preliminary data.</text>
</comment>
<evidence type="ECO:0000256" key="6">
    <source>
        <dbReference type="ARBA" id="ARBA00023239"/>
    </source>
</evidence>
<keyword evidence="5 8" id="KW-0057">Aromatic amino acid biosynthesis</keyword>
<dbReference type="InterPro" id="IPR002028">
    <property type="entry name" value="Trp_synthase_suA"/>
</dbReference>
<evidence type="ECO:0000256" key="7">
    <source>
        <dbReference type="ARBA" id="ARBA00049047"/>
    </source>
</evidence>
<keyword evidence="6 8" id="KW-0456">Lyase</keyword>
<dbReference type="Pfam" id="PF00290">
    <property type="entry name" value="Trp_syntA"/>
    <property type="match status" value="1"/>
</dbReference>
<evidence type="ECO:0000256" key="4">
    <source>
        <dbReference type="ARBA" id="ARBA00022822"/>
    </source>
</evidence>
<evidence type="ECO:0000256" key="3">
    <source>
        <dbReference type="ARBA" id="ARBA00022605"/>
    </source>
</evidence>
<feature type="active site" description="Proton acceptor" evidence="8">
    <location>
        <position position="60"/>
    </location>
</feature>
<dbReference type="SUPFAM" id="SSF51366">
    <property type="entry name" value="Ribulose-phoshate binding barrel"/>
    <property type="match status" value="1"/>
</dbReference>
<dbReference type="Proteomes" id="UP000609651">
    <property type="component" value="Unassembled WGS sequence"/>
</dbReference>
<dbReference type="GO" id="GO:0004834">
    <property type="term" value="F:tryptophan synthase activity"/>
    <property type="evidence" value="ECO:0007669"/>
    <property type="project" value="UniProtKB-EC"/>
</dbReference>
<dbReference type="PROSITE" id="PS00167">
    <property type="entry name" value="TRP_SYNTHASE_ALPHA"/>
    <property type="match status" value="1"/>
</dbReference>
<dbReference type="InterPro" id="IPR013785">
    <property type="entry name" value="Aldolase_TIM"/>
</dbReference>
<accession>A0ABX1VEB0</accession>
<dbReference type="EMBL" id="WTPX01000043">
    <property type="protein sequence ID" value="NNJ25628.1"/>
    <property type="molecule type" value="Genomic_DNA"/>
</dbReference>
<comment type="function">
    <text evidence="8">The alpha subunit is responsible for the aldol cleavage of indoleglycerol phosphate to indole and glyceraldehyde 3-phosphate.</text>
</comment>
<feature type="active site" description="Proton acceptor" evidence="8">
    <location>
        <position position="49"/>
    </location>
</feature>
<gene>
    <name evidence="8 10" type="primary">trpA</name>
    <name evidence="10" type="ORF">LzC2_17000</name>
</gene>